<dbReference type="SUPFAM" id="SSF48452">
    <property type="entry name" value="TPR-like"/>
    <property type="match status" value="2"/>
</dbReference>
<comment type="caution">
    <text evidence="2">The sequence shown here is derived from an EMBL/GenBank/DDBJ whole genome shotgun (WGS) entry which is preliminary data.</text>
</comment>
<dbReference type="Proteomes" id="UP000324595">
    <property type="component" value="Unassembled WGS sequence"/>
</dbReference>
<dbReference type="InterPro" id="IPR037682">
    <property type="entry name" value="TonB_C"/>
</dbReference>
<evidence type="ECO:0000313" key="3">
    <source>
        <dbReference type="Proteomes" id="UP000324595"/>
    </source>
</evidence>
<accession>A0A5D3YGG2</accession>
<sequence length="857" mass="98113">MRSAVEIDIRINILLGIFLCSLLTAGCGQPIKNSWGNFRAYYNTYYNAEKNYQAGLEKVRDQPVTLDPAKPIRIHPSPIQAGKADFEQAIEKAAKIIRKFPDSKWTDDALFLIGKSYYYQQEFFAALQKFEELRNASESAEMERQAIIWKGRTLLELENYSEGISFLENELVQYPNDWPDGKKAEIRIIFAQHQVMLEHWQEAESAFLTALPDIENNKLLGRTYFLYGQVLERLGRYGEAYIAFSRVSKNFVDFEFGYWGEMKRADVARKNDKLDLALSIYKKLRADDKNVDRISTINYEIARTLEMKGNVTEAERRYKDLLYKSSTRNIGSISGKIYFRLGIINSEYHHNFRRAAAYFDTSSSVSNKPNINSNTPDAQTMADAFGQYVGLKNRIARADSLLHLGSLTALQLDSAIADIRRKKRQALLEQQESKSNRKLANRELANDNNQQLASGEYGFLNYRSAQFVQRGISEFRVRWGNRPLVDNWRRIEVVRQSASGEEEIVAKKTRKNITADSLAVDFSLDDIPRNEQAKTALHKEKANARYELGNLFFFTLNMPDSARSYFRKVTNSSPSKSLRARAMYSLYESYNTQENTESLNYWKDRILKQYPNSEYAHAIRNKGSEINEAFAEDSNSVLRKKYQHIVSSEHYSTPTALRKLALANRSSALAPHIYYEAIERYIHRAKNEEALADSTGIFTAVIANSDNSAKKSFESSAWDSVRFALGQFDTTFTNASQQKKVAAMRSFLEEQRKAGDITTCKEQGISLTILPDKETFLSTVDYPQKLERKSISGEVVYRFTLSSDGSIESYTLESTRTSLGIEEAFEDAFDESLRFGSLPDTVTADRIRCTIRFPIRQ</sequence>
<dbReference type="InterPro" id="IPR019734">
    <property type="entry name" value="TPR_rpt"/>
</dbReference>
<name>A0A5D3YGG2_9BACT</name>
<gene>
    <name evidence="2" type="ORF">LX73_2139</name>
</gene>
<reference evidence="2 3" key="1">
    <citation type="submission" date="2019-07" db="EMBL/GenBank/DDBJ databases">
        <title>Genomic Encyclopedia of Archaeal and Bacterial Type Strains, Phase II (KMG-II): from individual species to whole genera.</title>
        <authorList>
            <person name="Goeker M."/>
        </authorList>
    </citation>
    <scope>NUCLEOTIDE SEQUENCE [LARGE SCALE GENOMIC DNA]</scope>
    <source>
        <strain evidence="2 3">DSM 21935</strain>
    </source>
</reference>
<proteinExistence type="predicted"/>
<evidence type="ECO:0000259" key="1">
    <source>
        <dbReference type="PROSITE" id="PS52015"/>
    </source>
</evidence>
<dbReference type="InterPro" id="IPR011990">
    <property type="entry name" value="TPR-like_helical_dom_sf"/>
</dbReference>
<dbReference type="RefSeq" id="WP_148899460.1">
    <property type="nucleotide sequence ID" value="NZ_VNHY01000003.1"/>
</dbReference>
<dbReference type="Gene3D" id="3.30.1150.10">
    <property type="match status" value="1"/>
</dbReference>
<feature type="domain" description="TonB C-terminal" evidence="1">
    <location>
        <begin position="767"/>
        <end position="857"/>
    </location>
</feature>
<protein>
    <submittedName>
        <fullName evidence="2">Tetratricopeptide repeat-containing protein</fullName>
    </submittedName>
</protein>
<keyword evidence="3" id="KW-1185">Reference proteome</keyword>
<dbReference type="EMBL" id="VNHY01000003">
    <property type="protein sequence ID" value="TYP92773.1"/>
    <property type="molecule type" value="Genomic_DNA"/>
</dbReference>
<organism evidence="2 3">
    <name type="scientific">Fodinibius salinus</name>
    <dbReference type="NCBI Taxonomy" id="860790"/>
    <lineage>
        <taxon>Bacteria</taxon>
        <taxon>Pseudomonadati</taxon>
        <taxon>Balneolota</taxon>
        <taxon>Balneolia</taxon>
        <taxon>Balneolales</taxon>
        <taxon>Balneolaceae</taxon>
        <taxon>Fodinibius</taxon>
    </lineage>
</organism>
<dbReference type="GO" id="GO:0055085">
    <property type="term" value="P:transmembrane transport"/>
    <property type="evidence" value="ECO:0007669"/>
    <property type="project" value="InterPro"/>
</dbReference>
<dbReference type="OrthoDB" id="1522549at2"/>
<dbReference type="PROSITE" id="PS52015">
    <property type="entry name" value="TONB_CTD"/>
    <property type="match status" value="1"/>
</dbReference>
<dbReference type="Pfam" id="PF13174">
    <property type="entry name" value="TPR_6"/>
    <property type="match status" value="1"/>
</dbReference>
<evidence type="ECO:0000313" key="2">
    <source>
        <dbReference type="EMBL" id="TYP92773.1"/>
    </source>
</evidence>
<dbReference type="AlphaFoldDB" id="A0A5D3YGG2"/>
<dbReference type="Gene3D" id="1.25.40.10">
    <property type="entry name" value="Tetratricopeptide repeat domain"/>
    <property type="match status" value="3"/>
</dbReference>
<dbReference type="PROSITE" id="PS51257">
    <property type="entry name" value="PROKAR_LIPOPROTEIN"/>
    <property type="match status" value="1"/>
</dbReference>